<feature type="transmembrane region" description="Helical" evidence="1">
    <location>
        <begin position="9"/>
        <end position="30"/>
    </location>
</feature>
<evidence type="ECO:0000313" key="2">
    <source>
        <dbReference type="EMBL" id="KAF1917847.1"/>
    </source>
</evidence>
<dbReference type="InterPro" id="IPR025363">
    <property type="entry name" value="DUF4267"/>
</dbReference>
<keyword evidence="1" id="KW-1133">Transmembrane helix</keyword>
<accession>A0A6A5QVF6</accession>
<proteinExistence type="predicted"/>
<dbReference type="Pfam" id="PF14087">
    <property type="entry name" value="DUF4267"/>
    <property type="match status" value="1"/>
</dbReference>
<name>A0A6A5QVF6_AMPQU</name>
<evidence type="ECO:0008006" key="4">
    <source>
        <dbReference type="Google" id="ProtNLM"/>
    </source>
</evidence>
<gene>
    <name evidence="2" type="ORF">BDU57DRAFT_178508</name>
</gene>
<evidence type="ECO:0000256" key="1">
    <source>
        <dbReference type="SAM" id="Phobius"/>
    </source>
</evidence>
<dbReference type="EMBL" id="ML979134">
    <property type="protein sequence ID" value="KAF1917847.1"/>
    <property type="molecule type" value="Genomic_DNA"/>
</dbReference>
<reference evidence="2" key="1">
    <citation type="journal article" date="2020" name="Stud. Mycol.">
        <title>101 Dothideomycetes genomes: a test case for predicting lifestyles and emergence of pathogens.</title>
        <authorList>
            <person name="Haridas S."/>
            <person name="Albert R."/>
            <person name="Binder M."/>
            <person name="Bloem J."/>
            <person name="Labutti K."/>
            <person name="Salamov A."/>
            <person name="Andreopoulos B."/>
            <person name="Baker S."/>
            <person name="Barry K."/>
            <person name="Bills G."/>
            <person name="Bluhm B."/>
            <person name="Cannon C."/>
            <person name="Castanera R."/>
            <person name="Culley D."/>
            <person name="Daum C."/>
            <person name="Ezra D."/>
            <person name="Gonzalez J."/>
            <person name="Henrissat B."/>
            <person name="Kuo A."/>
            <person name="Liang C."/>
            <person name="Lipzen A."/>
            <person name="Lutzoni F."/>
            <person name="Magnuson J."/>
            <person name="Mondo S."/>
            <person name="Nolan M."/>
            <person name="Ohm R."/>
            <person name="Pangilinan J."/>
            <person name="Park H.-J."/>
            <person name="Ramirez L."/>
            <person name="Alfaro M."/>
            <person name="Sun H."/>
            <person name="Tritt A."/>
            <person name="Yoshinaga Y."/>
            <person name="Zwiers L.-H."/>
            <person name="Turgeon B."/>
            <person name="Goodwin S."/>
            <person name="Spatafora J."/>
            <person name="Crous P."/>
            <person name="Grigoriev I."/>
        </authorList>
    </citation>
    <scope>NUCLEOTIDE SEQUENCE</scope>
    <source>
        <strain evidence="2">HMLAC05119</strain>
    </source>
</reference>
<feature type="transmembrane region" description="Helical" evidence="1">
    <location>
        <begin position="56"/>
        <end position="77"/>
    </location>
</feature>
<dbReference type="Proteomes" id="UP000800096">
    <property type="component" value="Unassembled WGS sequence"/>
</dbReference>
<sequence length="131" mass="13975">MGLSRHPALLYISSFFGAIFLGFGITYMLYPQTGYSLYGFTSAPKSTSEWAIMKRIMVLYGAKDVFMAVAIFASTWFGTRKSAGLILMAGGACAGVDGWVVKSEAGTNEWNHWGYGGMMAGVGAVMTGLLG</sequence>
<keyword evidence="1" id="KW-0472">Membrane</keyword>
<dbReference type="AlphaFoldDB" id="A0A6A5QVF6"/>
<keyword evidence="3" id="KW-1185">Reference proteome</keyword>
<protein>
    <recommendedName>
        <fullName evidence="4">Integral membrane protein</fullName>
    </recommendedName>
</protein>
<dbReference type="OrthoDB" id="5216128at2759"/>
<organism evidence="2 3">
    <name type="scientific">Ampelomyces quisqualis</name>
    <name type="common">Powdery mildew agent</name>
    <dbReference type="NCBI Taxonomy" id="50730"/>
    <lineage>
        <taxon>Eukaryota</taxon>
        <taxon>Fungi</taxon>
        <taxon>Dikarya</taxon>
        <taxon>Ascomycota</taxon>
        <taxon>Pezizomycotina</taxon>
        <taxon>Dothideomycetes</taxon>
        <taxon>Pleosporomycetidae</taxon>
        <taxon>Pleosporales</taxon>
        <taxon>Pleosporineae</taxon>
        <taxon>Phaeosphaeriaceae</taxon>
        <taxon>Ampelomyces</taxon>
    </lineage>
</organism>
<evidence type="ECO:0000313" key="3">
    <source>
        <dbReference type="Proteomes" id="UP000800096"/>
    </source>
</evidence>
<keyword evidence="1" id="KW-0812">Transmembrane</keyword>